<dbReference type="PANTHER" id="PTHR42760:SF123">
    <property type="entry name" value="OXIDOREDUCTASE"/>
    <property type="match status" value="1"/>
</dbReference>
<evidence type="ECO:0000313" key="4">
    <source>
        <dbReference type="EMBL" id="MBB3232146.1"/>
    </source>
</evidence>
<evidence type="ECO:0000256" key="2">
    <source>
        <dbReference type="RuleBase" id="RU000363"/>
    </source>
</evidence>
<dbReference type="NCBIfam" id="NF040811">
    <property type="entry name" value="BenD"/>
    <property type="match status" value="1"/>
</dbReference>
<dbReference type="NCBIfam" id="NF009463">
    <property type="entry name" value="PRK12823.1"/>
    <property type="match status" value="1"/>
</dbReference>
<dbReference type="PROSITE" id="PS00061">
    <property type="entry name" value="ADH_SHORT"/>
    <property type="match status" value="1"/>
</dbReference>
<dbReference type="PRINTS" id="PR00080">
    <property type="entry name" value="SDRFAMILY"/>
</dbReference>
<dbReference type="RefSeq" id="WP_183384594.1">
    <property type="nucleotide sequence ID" value="NZ_JACHXR010000009.1"/>
</dbReference>
<reference evidence="4 5" key="1">
    <citation type="submission" date="2020-08" db="EMBL/GenBank/DDBJ databases">
        <title>Genomic Encyclopedia of Type Strains, Phase III (KMG-III): the genomes of soil and plant-associated and newly described type strains.</title>
        <authorList>
            <person name="Whitman W."/>
        </authorList>
    </citation>
    <scope>NUCLEOTIDE SEQUENCE [LARGE SCALE GENOMIC DNA]</scope>
    <source>
        <strain evidence="4 5">CECT 7744</strain>
    </source>
</reference>
<evidence type="ECO:0000256" key="1">
    <source>
        <dbReference type="ARBA" id="ARBA00006484"/>
    </source>
</evidence>
<feature type="region of interest" description="Disordered" evidence="3">
    <location>
        <begin position="189"/>
        <end position="211"/>
    </location>
</feature>
<dbReference type="PANTHER" id="PTHR42760">
    <property type="entry name" value="SHORT-CHAIN DEHYDROGENASES/REDUCTASES FAMILY MEMBER"/>
    <property type="match status" value="1"/>
</dbReference>
<dbReference type="InterPro" id="IPR020904">
    <property type="entry name" value="Sc_DH/Rdtase_CS"/>
</dbReference>
<sequence length="266" mass="28424">MNRQRFDAPRFQDRVMVITGAAQGIGQRVAERAAAEGARLALVDRADHVQAVVAELREQGAEAIALQADLETWEGAEDAMTRAREHFGRLDILINNVGGAINFKPFTEFSDTEISAEITRSLMPTLWCCRAALPGMVEQGSGVIVNVSSAATRGIHRIPYSAAKGGVNAMTASLAFEYAEHGIRVVATAPGGTEAPPRRISRGTPEPRNETEQAWFQAHIDQTKASCLMGRYGTLDEMAAPILFLASSDASYITGTVVPVAGGDLG</sequence>
<dbReference type="GO" id="GO:0016616">
    <property type="term" value="F:oxidoreductase activity, acting on the CH-OH group of donors, NAD or NADP as acceptor"/>
    <property type="evidence" value="ECO:0007669"/>
    <property type="project" value="TreeGrafter"/>
</dbReference>
<dbReference type="Pfam" id="PF00106">
    <property type="entry name" value="adh_short"/>
    <property type="match status" value="1"/>
</dbReference>
<evidence type="ECO:0000256" key="3">
    <source>
        <dbReference type="SAM" id="MobiDB-lite"/>
    </source>
</evidence>
<dbReference type="PRINTS" id="PR00081">
    <property type="entry name" value="GDHRDH"/>
</dbReference>
<comment type="similarity">
    <text evidence="1 2">Belongs to the short-chain dehydrogenases/reductases (SDR) family.</text>
</comment>
<gene>
    <name evidence="4" type="ORF">FHR97_003014</name>
</gene>
<evidence type="ECO:0000313" key="5">
    <source>
        <dbReference type="Proteomes" id="UP000518892"/>
    </source>
</evidence>
<dbReference type="Gene3D" id="3.40.50.720">
    <property type="entry name" value="NAD(P)-binding Rossmann-like Domain"/>
    <property type="match status" value="1"/>
</dbReference>
<dbReference type="GO" id="GO:0030497">
    <property type="term" value="P:fatty acid elongation"/>
    <property type="evidence" value="ECO:0007669"/>
    <property type="project" value="TreeGrafter"/>
</dbReference>
<accession>A0A7W5EVK1</accession>
<organism evidence="4 5">
    <name type="scientific">Halomonas stenophila</name>
    <dbReference type="NCBI Taxonomy" id="795312"/>
    <lineage>
        <taxon>Bacteria</taxon>
        <taxon>Pseudomonadati</taxon>
        <taxon>Pseudomonadota</taxon>
        <taxon>Gammaproteobacteria</taxon>
        <taxon>Oceanospirillales</taxon>
        <taxon>Halomonadaceae</taxon>
        <taxon>Halomonas</taxon>
    </lineage>
</organism>
<comment type="caution">
    <text evidence="4">The sequence shown here is derived from an EMBL/GenBank/DDBJ whole genome shotgun (WGS) entry which is preliminary data.</text>
</comment>
<dbReference type="EMBL" id="JACHXR010000009">
    <property type="protein sequence ID" value="MBB3232146.1"/>
    <property type="molecule type" value="Genomic_DNA"/>
</dbReference>
<keyword evidence="5" id="KW-1185">Reference proteome</keyword>
<dbReference type="Proteomes" id="UP000518892">
    <property type="component" value="Unassembled WGS sequence"/>
</dbReference>
<dbReference type="FunFam" id="3.40.50.720:FF:000084">
    <property type="entry name" value="Short-chain dehydrogenase reductase"/>
    <property type="match status" value="1"/>
</dbReference>
<protein>
    <submittedName>
        <fullName evidence="4">NAD(P)-dependent dehydrogenase (Short-subunit alcohol dehydrogenase family)</fullName>
    </submittedName>
</protein>
<dbReference type="InterPro" id="IPR036291">
    <property type="entry name" value="NAD(P)-bd_dom_sf"/>
</dbReference>
<name>A0A7W5EVK1_9GAMM</name>
<proteinExistence type="inferred from homology"/>
<dbReference type="InterPro" id="IPR002347">
    <property type="entry name" value="SDR_fam"/>
</dbReference>
<dbReference type="InterPro" id="IPR047686">
    <property type="entry name" value="BenD"/>
</dbReference>
<dbReference type="AlphaFoldDB" id="A0A7W5EVK1"/>
<dbReference type="SUPFAM" id="SSF51735">
    <property type="entry name" value="NAD(P)-binding Rossmann-fold domains"/>
    <property type="match status" value="1"/>
</dbReference>